<protein>
    <submittedName>
        <fullName evidence="1">Uncharacterized protein</fullName>
    </submittedName>
</protein>
<accession>A0ABZ2LTF5</accession>
<dbReference type="RefSeq" id="WP_394823660.1">
    <property type="nucleotide sequence ID" value="NZ_CP089984.1"/>
</dbReference>
<name>A0ABZ2LTF5_9BACT</name>
<organism evidence="1 2">
    <name type="scientific">Pendulispora albinea</name>
    <dbReference type="NCBI Taxonomy" id="2741071"/>
    <lineage>
        <taxon>Bacteria</taxon>
        <taxon>Pseudomonadati</taxon>
        <taxon>Myxococcota</taxon>
        <taxon>Myxococcia</taxon>
        <taxon>Myxococcales</taxon>
        <taxon>Sorangiineae</taxon>
        <taxon>Pendulisporaceae</taxon>
        <taxon>Pendulispora</taxon>
    </lineage>
</organism>
<keyword evidence="2" id="KW-1185">Reference proteome</keyword>
<proteinExistence type="predicted"/>
<evidence type="ECO:0000313" key="2">
    <source>
        <dbReference type="Proteomes" id="UP001370348"/>
    </source>
</evidence>
<dbReference type="Proteomes" id="UP001370348">
    <property type="component" value="Chromosome"/>
</dbReference>
<reference evidence="1 2" key="1">
    <citation type="submission" date="2021-12" db="EMBL/GenBank/DDBJ databases">
        <title>Discovery of the Pendulisporaceae a myxobacterial family with distinct sporulation behavior and unique specialized metabolism.</title>
        <authorList>
            <person name="Garcia R."/>
            <person name="Popoff A."/>
            <person name="Bader C.D."/>
            <person name="Loehr J."/>
            <person name="Walesch S."/>
            <person name="Walt C."/>
            <person name="Boldt J."/>
            <person name="Bunk B."/>
            <person name="Haeckl F.J.F.P.J."/>
            <person name="Gunesch A.P."/>
            <person name="Birkelbach J."/>
            <person name="Nuebel U."/>
            <person name="Pietschmann T."/>
            <person name="Bach T."/>
            <person name="Mueller R."/>
        </authorList>
    </citation>
    <scope>NUCLEOTIDE SEQUENCE [LARGE SCALE GENOMIC DNA]</scope>
    <source>
        <strain evidence="1 2">MSr11954</strain>
    </source>
</reference>
<sequence length="49" mass="5334">MSTVPGEDQTEAVPITFAADLVVLEQAQKPVCALILEPQLDPKADKRRT</sequence>
<evidence type="ECO:0000313" key="1">
    <source>
        <dbReference type="EMBL" id="WXB14042.1"/>
    </source>
</evidence>
<gene>
    <name evidence="1" type="ORF">LZC94_40215</name>
</gene>
<dbReference type="EMBL" id="CP089984">
    <property type="protein sequence ID" value="WXB14042.1"/>
    <property type="molecule type" value="Genomic_DNA"/>
</dbReference>